<keyword evidence="3" id="KW-1185">Reference proteome</keyword>
<feature type="domain" description="Phosphodiester glycosidase" evidence="1">
    <location>
        <begin position="53"/>
        <end position="141"/>
    </location>
</feature>
<dbReference type="Proteomes" id="UP000681526">
    <property type="component" value="Unassembled WGS sequence"/>
</dbReference>
<protein>
    <recommendedName>
        <fullName evidence="1">Phosphodiester glycosidase domain-containing protein</fullName>
    </recommendedName>
</protein>
<name>A0ABM8V666_THEXY</name>
<evidence type="ECO:0000259" key="1">
    <source>
        <dbReference type="Pfam" id="PF09992"/>
    </source>
</evidence>
<dbReference type="InterPro" id="IPR018711">
    <property type="entry name" value="NAGPA"/>
</dbReference>
<comment type="caution">
    <text evidence="2">The sequence shown here is derived from an EMBL/GenBank/DDBJ whole genome shotgun (WGS) entry which is preliminary data.</text>
</comment>
<dbReference type="EMBL" id="CAJRAY010000070">
    <property type="protein sequence ID" value="CAG5090009.1"/>
    <property type="molecule type" value="Genomic_DNA"/>
</dbReference>
<proteinExistence type="predicted"/>
<dbReference type="RefSeq" id="WP_213485054.1">
    <property type="nucleotide sequence ID" value="NZ_CAJRAY010000070.1"/>
</dbReference>
<gene>
    <name evidence="2" type="primary">txxe 1719</name>
    <name evidence="2" type="ORF">TXXE_13710</name>
</gene>
<organism evidence="2 3">
    <name type="scientific">Thermobacillus xylanilyticus</name>
    <dbReference type="NCBI Taxonomy" id="76633"/>
    <lineage>
        <taxon>Bacteria</taxon>
        <taxon>Bacillati</taxon>
        <taxon>Bacillota</taxon>
        <taxon>Bacilli</taxon>
        <taxon>Bacillales</taxon>
        <taxon>Paenibacillaceae</taxon>
        <taxon>Thermobacillus</taxon>
    </lineage>
</organism>
<dbReference type="Pfam" id="PF09992">
    <property type="entry name" value="NAGPA"/>
    <property type="match status" value="1"/>
</dbReference>
<reference evidence="2 3" key="1">
    <citation type="submission" date="2021-04" db="EMBL/GenBank/DDBJ databases">
        <authorList>
            <person name="Rakotoarivonina H."/>
        </authorList>
    </citation>
    <scope>NUCLEOTIDE SEQUENCE [LARGE SCALE GENOMIC DNA]</scope>
    <source>
        <strain evidence="2 3">XE</strain>
    </source>
</reference>
<evidence type="ECO:0000313" key="3">
    <source>
        <dbReference type="Proteomes" id="UP000681526"/>
    </source>
</evidence>
<sequence length="150" mass="16163">MDTGASSSQIKWAIGGYSLHLNKTYTSESQYLADINGSGSASSCTPAQANTENAYRLNPGGTVPRTAIGWDGSKIVLAVFQSEKAYEVRQFMKNEGCTMAVMLDGGGSSQMRFLVASPSGNFVGTYDPSGENRSVYNMVAVNPTQWIYQY</sequence>
<accession>A0ABM8V666</accession>
<evidence type="ECO:0000313" key="2">
    <source>
        <dbReference type="EMBL" id="CAG5090009.1"/>
    </source>
</evidence>